<feature type="compositionally biased region" description="Low complexity" evidence="3">
    <location>
        <begin position="297"/>
        <end position="311"/>
    </location>
</feature>
<dbReference type="PANTHER" id="PTHR31302">
    <property type="entry name" value="TRANSMEMBRANE PROTEIN WITH METALLOPHOSPHOESTERASE DOMAIN-RELATED"/>
    <property type="match status" value="1"/>
</dbReference>
<evidence type="ECO:0000256" key="2">
    <source>
        <dbReference type="ARBA" id="ARBA00022801"/>
    </source>
</evidence>
<keyword evidence="4" id="KW-0812">Transmembrane</keyword>
<dbReference type="InterPro" id="IPR029052">
    <property type="entry name" value="Metallo-depent_PP-like"/>
</dbReference>
<dbReference type="GO" id="GO:0009245">
    <property type="term" value="P:lipid A biosynthetic process"/>
    <property type="evidence" value="ECO:0007669"/>
    <property type="project" value="TreeGrafter"/>
</dbReference>
<keyword evidence="4" id="KW-0472">Membrane</keyword>
<organism evidence="7">
    <name type="scientific">Lysobacter firmicutimachus</name>
    <dbReference type="NCBI Taxonomy" id="1792846"/>
    <lineage>
        <taxon>Bacteria</taxon>
        <taxon>Pseudomonadati</taxon>
        <taxon>Pseudomonadota</taxon>
        <taxon>Gammaproteobacteria</taxon>
        <taxon>Lysobacterales</taxon>
        <taxon>Lysobacteraceae</taxon>
        <taxon>Lysobacter</taxon>
    </lineage>
</organism>
<dbReference type="InterPro" id="IPR004843">
    <property type="entry name" value="Calcineurin-like_PHP"/>
</dbReference>
<dbReference type="GO" id="GO:0008758">
    <property type="term" value="F:UDP-2,3-diacylglucosamine hydrolase activity"/>
    <property type="evidence" value="ECO:0007669"/>
    <property type="project" value="TreeGrafter"/>
</dbReference>
<feature type="transmembrane region" description="Helical" evidence="4">
    <location>
        <begin position="13"/>
        <end position="34"/>
    </location>
</feature>
<evidence type="ECO:0000259" key="5">
    <source>
        <dbReference type="Pfam" id="PF00149"/>
    </source>
</evidence>
<feature type="region of interest" description="Disordered" evidence="3">
    <location>
        <begin position="287"/>
        <end position="311"/>
    </location>
</feature>
<dbReference type="PANTHER" id="PTHR31302:SF31">
    <property type="entry name" value="PHOSPHODIESTERASE YAEI"/>
    <property type="match status" value="1"/>
</dbReference>
<keyword evidence="8" id="KW-1185">Reference proteome</keyword>
<reference evidence="7" key="2">
    <citation type="submission" date="2024-06" db="EMBL/GenBank/DDBJ databases">
        <authorList>
            <person name="Li S."/>
        </authorList>
    </citation>
    <scope>NUCLEOTIDE SEQUENCE</scope>
    <source>
        <strain evidence="7">SR10</strain>
    </source>
</reference>
<gene>
    <name evidence="7" type="ORF">ABU614_00185</name>
    <name evidence="6" type="ORF">V2J18_16890</name>
</gene>
<dbReference type="CDD" id="cd07385">
    <property type="entry name" value="MPP_YkuE_C"/>
    <property type="match status" value="1"/>
</dbReference>
<keyword evidence="2" id="KW-0378">Hydrolase</keyword>
<dbReference type="GO" id="GO:0046872">
    <property type="term" value="F:metal ion binding"/>
    <property type="evidence" value="ECO:0007669"/>
    <property type="project" value="UniProtKB-KW"/>
</dbReference>
<dbReference type="InterPro" id="IPR051158">
    <property type="entry name" value="Metallophosphoesterase_sf"/>
</dbReference>
<protein>
    <submittedName>
        <fullName evidence="7">Metallophosphoesterase</fullName>
    </submittedName>
</protein>
<dbReference type="RefSeq" id="WP_336132402.1">
    <property type="nucleotide sequence ID" value="NZ_CP159925.1"/>
</dbReference>
<dbReference type="Proteomes" id="UP001387215">
    <property type="component" value="Unassembled WGS sequence"/>
</dbReference>
<evidence type="ECO:0000313" key="6">
    <source>
        <dbReference type="EMBL" id="MEI2456342.1"/>
    </source>
</evidence>
<evidence type="ECO:0000313" key="8">
    <source>
        <dbReference type="Proteomes" id="UP001387215"/>
    </source>
</evidence>
<dbReference type="Pfam" id="PF00149">
    <property type="entry name" value="Metallophos"/>
    <property type="match status" value="1"/>
</dbReference>
<dbReference type="Gene3D" id="3.60.21.10">
    <property type="match status" value="1"/>
</dbReference>
<accession>A0AAU8MVP8</accession>
<feature type="domain" description="Calcineurin-like phosphoesterase" evidence="5">
    <location>
        <begin position="59"/>
        <end position="225"/>
    </location>
</feature>
<keyword evidence="1" id="KW-0479">Metal-binding</keyword>
<evidence type="ECO:0000256" key="4">
    <source>
        <dbReference type="SAM" id="Phobius"/>
    </source>
</evidence>
<dbReference type="PROSITE" id="PS51257">
    <property type="entry name" value="PROKAR_LIPOPROTEIN"/>
    <property type="match status" value="1"/>
</dbReference>
<dbReference type="AlphaFoldDB" id="A0AAU8MVP8"/>
<name>A0AAU8MVP8_9GAMM</name>
<reference evidence="6 8" key="1">
    <citation type="submission" date="2024-02" db="EMBL/GenBank/DDBJ databases">
        <title>Lysobacter Genome Sequencing and Mining.</title>
        <authorList>
            <person name="Bierman J."/>
            <person name="Walker M.C."/>
        </authorList>
    </citation>
    <scope>NUCLEOTIDE SEQUENCE [LARGE SCALE GENOMIC DNA]</scope>
    <source>
        <strain evidence="6 8">PB6250</strain>
    </source>
</reference>
<dbReference type="SUPFAM" id="SSF56300">
    <property type="entry name" value="Metallo-dependent phosphatases"/>
    <property type="match status" value="1"/>
</dbReference>
<evidence type="ECO:0000313" key="7">
    <source>
        <dbReference type="EMBL" id="XCO75256.1"/>
    </source>
</evidence>
<keyword evidence="4" id="KW-1133">Transmembrane helix</keyword>
<sequence>MNRGWRPWPRQPWLQRLFVGTVLIAVGCLSWGFFWEPRQLVERGYELRLPHWSPQCDGLRVDVVADIHTGSPHNGLDRLDRLVNRLIASDSRAVLMAGDYVILSVLGGTYVSAEQMAPHLKPLTARKPVYAVLGNHDWWKDGHRVRAALESAGVIVLEDQARATELGGCRLWVVGIGDKWETRHDVVRAFSGVSDDAPALALTHNPDIFPDIPPRAALTLAGHTHGGQVKLPWIGTPVLPADQRYAAGHLIEHGKHLFVTTGIGTSILPVRFGVPPEISRLTLRAASRSPHPISASRRAGPAPVGAVPGAR</sequence>
<proteinExistence type="predicted"/>
<evidence type="ECO:0000256" key="3">
    <source>
        <dbReference type="SAM" id="MobiDB-lite"/>
    </source>
</evidence>
<dbReference type="EMBL" id="JBANDL010000002">
    <property type="protein sequence ID" value="MEI2456342.1"/>
    <property type="molecule type" value="Genomic_DNA"/>
</dbReference>
<evidence type="ECO:0000256" key="1">
    <source>
        <dbReference type="ARBA" id="ARBA00022723"/>
    </source>
</evidence>
<dbReference type="EMBL" id="CP159925">
    <property type="protein sequence ID" value="XCO75256.1"/>
    <property type="molecule type" value="Genomic_DNA"/>
</dbReference>
<dbReference type="GO" id="GO:0016020">
    <property type="term" value="C:membrane"/>
    <property type="evidence" value="ECO:0007669"/>
    <property type="project" value="GOC"/>
</dbReference>